<dbReference type="InterPro" id="IPR000845">
    <property type="entry name" value="Nucleoside_phosphorylase_d"/>
</dbReference>
<feature type="compositionally biased region" description="Polar residues" evidence="2">
    <location>
        <begin position="425"/>
        <end position="435"/>
    </location>
</feature>
<dbReference type="PROSITE" id="PS50088">
    <property type="entry name" value="ANK_REPEAT"/>
    <property type="match status" value="1"/>
</dbReference>
<dbReference type="SUPFAM" id="SSF48403">
    <property type="entry name" value="Ankyrin repeat"/>
    <property type="match status" value="1"/>
</dbReference>
<feature type="region of interest" description="Disordered" evidence="2">
    <location>
        <begin position="403"/>
        <end position="458"/>
    </location>
</feature>
<dbReference type="Gene3D" id="3.40.50.1580">
    <property type="entry name" value="Nucleoside phosphorylase domain"/>
    <property type="match status" value="1"/>
</dbReference>
<dbReference type="PROSITE" id="PS50297">
    <property type="entry name" value="ANK_REP_REGION"/>
    <property type="match status" value="1"/>
</dbReference>
<organism evidence="4 5">
    <name type="scientific">Lophiostoma macrostomum CBS 122681</name>
    <dbReference type="NCBI Taxonomy" id="1314788"/>
    <lineage>
        <taxon>Eukaryota</taxon>
        <taxon>Fungi</taxon>
        <taxon>Dikarya</taxon>
        <taxon>Ascomycota</taxon>
        <taxon>Pezizomycotina</taxon>
        <taxon>Dothideomycetes</taxon>
        <taxon>Pleosporomycetidae</taxon>
        <taxon>Pleosporales</taxon>
        <taxon>Lophiostomataceae</taxon>
        <taxon>Lophiostoma</taxon>
    </lineage>
</organism>
<sequence length="640" mass="70107">MAEAEAEAVPSRDDFNVAIICALELEAVAVRRLFDKTWKLGKAPGDHNTYTTGLISDTLTSLVWMSDYGKSKAASAAVHLRSSFRNIEYALVVGICGGVPTTTEGMEVVLGDVVISTVLQKYDEGKQYPEEYKATGIAKPHKKMRAFLRRLRGESQIELKKCCGRKLQRFFTSEPKYAYPGPIEDMLYRPDHIHKHYGEAHCCQCSETSSACDESREKDCAELRCGKDASMLVPRINLHNPEEPFVHFGIVGSGDTVMKSGKHRDAIAKRDKIVAFEMEGAGVCEEFDSIVVIKGVCDYADSHKNKKWQNRAAAVAAACTAAFLKELREEEWGSSPPTTRQSSYSSISTSSSATTPGYQMQSDMAFRPPLWQRTSYSPMTSLQRLQNLSECHKPRPISEYLSAAQATPVTPGESTKEDDADSHTPVHTTPVSTNDIPPLAVPAPEITPPVASVDETNSTQASPCIIQKSADEAFQTLSEAAGHKDFFNIAAALIRDPSVNVNAKTDKGKSMIHLVLGTVKVFTNKSKMTGIAHLIELLADHGADLSVTDEVGQCPLHYCVKTLNIEAMKVLLDRSADPNIADQRKRTPAYVLGFEKNAEPAMAEMLSKAGARLNGLKFSPLPGRPTESQRRVRAILQACH</sequence>
<dbReference type="InterPro" id="IPR036770">
    <property type="entry name" value="Ankyrin_rpt-contain_sf"/>
</dbReference>
<dbReference type="SUPFAM" id="SSF53167">
    <property type="entry name" value="Purine and uridine phosphorylases"/>
    <property type="match status" value="1"/>
</dbReference>
<feature type="domain" description="Nucleoside phosphorylase" evidence="3">
    <location>
        <begin position="17"/>
        <end position="150"/>
    </location>
</feature>
<reference evidence="4" key="1">
    <citation type="journal article" date="2020" name="Stud. Mycol.">
        <title>101 Dothideomycetes genomes: a test case for predicting lifestyles and emergence of pathogens.</title>
        <authorList>
            <person name="Haridas S."/>
            <person name="Albert R."/>
            <person name="Binder M."/>
            <person name="Bloem J."/>
            <person name="Labutti K."/>
            <person name="Salamov A."/>
            <person name="Andreopoulos B."/>
            <person name="Baker S."/>
            <person name="Barry K."/>
            <person name="Bills G."/>
            <person name="Bluhm B."/>
            <person name="Cannon C."/>
            <person name="Castanera R."/>
            <person name="Culley D."/>
            <person name="Daum C."/>
            <person name="Ezra D."/>
            <person name="Gonzalez J."/>
            <person name="Henrissat B."/>
            <person name="Kuo A."/>
            <person name="Liang C."/>
            <person name="Lipzen A."/>
            <person name="Lutzoni F."/>
            <person name="Magnuson J."/>
            <person name="Mondo S."/>
            <person name="Nolan M."/>
            <person name="Ohm R."/>
            <person name="Pangilinan J."/>
            <person name="Park H.-J."/>
            <person name="Ramirez L."/>
            <person name="Alfaro M."/>
            <person name="Sun H."/>
            <person name="Tritt A."/>
            <person name="Yoshinaga Y."/>
            <person name="Zwiers L.-H."/>
            <person name="Turgeon B."/>
            <person name="Goodwin S."/>
            <person name="Spatafora J."/>
            <person name="Crous P."/>
            <person name="Grigoriev I."/>
        </authorList>
    </citation>
    <scope>NUCLEOTIDE SEQUENCE</scope>
    <source>
        <strain evidence="4">CBS 122681</strain>
    </source>
</reference>
<evidence type="ECO:0000256" key="2">
    <source>
        <dbReference type="SAM" id="MobiDB-lite"/>
    </source>
</evidence>
<feature type="region of interest" description="Disordered" evidence="2">
    <location>
        <begin position="330"/>
        <end position="361"/>
    </location>
</feature>
<evidence type="ECO:0000313" key="4">
    <source>
        <dbReference type="EMBL" id="KAF2650727.1"/>
    </source>
</evidence>
<dbReference type="PANTHER" id="PTHR46082">
    <property type="entry name" value="ATP/GTP-BINDING PROTEIN-RELATED"/>
    <property type="match status" value="1"/>
</dbReference>
<feature type="compositionally biased region" description="Basic and acidic residues" evidence="2">
    <location>
        <begin position="414"/>
        <end position="424"/>
    </location>
</feature>
<dbReference type="GO" id="GO:0009116">
    <property type="term" value="P:nucleoside metabolic process"/>
    <property type="evidence" value="ECO:0007669"/>
    <property type="project" value="InterPro"/>
</dbReference>
<dbReference type="InterPro" id="IPR002110">
    <property type="entry name" value="Ankyrin_rpt"/>
</dbReference>
<feature type="repeat" description="ANK" evidence="1">
    <location>
        <begin position="551"/>
        <end position="583"/>
    </location>
</feature>
<evidence type="ECO:0000256" key="1">
    <source>
        <dbReference type="PROSITE-ProRule" id="PRU00023"/>
    </source>
</evidence>
<dbReference type="Pfam" id="PF01048">
    <property type="entry name" value="PNP_UDP_1"/>
    <property type="match status" value="1"/>
</dbReference>
<dbReference type="PANTHER" id="PTHR46082:SF6">
    <property type="entry name" value="AAA+ ATPASE DOMAIN-CONTAINING PROTEIN-RELATED"/>
    <property type="match status" value="1"/>
</dbReference>
<dbReference type="Proteomes" id="UP000799324">
    <property type="component" value="Unassembled WGS sequence"/>
</dbReference>
<gene>
    <name evidence="4" type="ORF">K491DRAFT_682774</name>
</gene>
<dbReference type="Pfam" id="PF12796">
    <property type="entry name" value="Ank_2"/>
    <property type="match status" value="1"/>
</dbReference>
<dbReference type="AlphaFoldDB" id="A0A6A6SUJ3"/>
<dbReference type="Gene3D" id="1.25.40.20">
    <property type="entry name" value="Ankyrin repeat-containing domain"/>
    <property type="match status" value="1"/>
</dbReference>
<dbReference type="InterPro" id="IPR035994">
    <property type="entry name" value="Nucleoside_phosphorylase_sf"/>
</dbReference>
<name>A0A6A6SUJ3_9PLEO</name>
<dbReference type="InterPro" id="IPR053137">
    <property type="entry name" value="NLR-like"/>
</dbReference>
<keyword evidence="1" id="KW-0040">ANK repeat</keyword>
<dbReference type="OrthoDB" id="194358at2759"/>
<protein>
    <submittedName>
        <fullName evidence="4">Purine and uridine phosphorylase</fullName>
    </submittedName>
</protein>
<feature type="compositionally biased region" description="Low complexity" evidence="2">
    <location>
        <begin position="338"/>
        <end position="355"/>
    </location>
</feature>
<dbReference type="EMBL" id="MU004446">
    <property type="protein sequence ID" value="KAF2650727.1"/>
    <property type="molecule type" value="Genomic_DNA"/>
</dbReference>
<evidence type="ECO:0000313" key="5">
    <source>
        <dbReference type="Proteomes" id="UP000799324"/>
    </source>
</evidence>
<keyword evidence="5" id="KW-1185">Reference proteome</keyword>
<proteinExistence type="predicted"/>
<accession>A0A6A6SUJ3</accession>
<dbReference type="GO" id="GO:0003824">
    <property type="term" value="F:catalytic activity"/>
    <property type="evidence" value="ECO:0007669"/>
    <property type="project" value="InterPro"/>
</dbReference>
<evidence type="ECO:0000259" key="3">
    <source>
        <dbReference type="Pfam" id="PF01048"/>
    </source>
</evidence>